<organism evidence="1 2">
    <name type="scientific">Bacillus mycoides</name>
    <dbReference type="NCBI Taxonomy" id="1405"/>
    <lineage>
        <taxon>Bacteria</taxon>
        <taxon>Bacillati</taxon>
        <taxon>Bacillota</taxon>
        <taxon>Bacilli</taxon>
        <taxon>Bacillales</taxon>
        <taxon>Bacillaceae</taxon>
        <taxon>Bacillus</taxon>
        <taxon>Bacillus cereus group</taxon>
    </lineage>
</organism>
<sequence length="82" mass="9490">MTELAKIQNDKGYMTELTKINNDSYELIEYNCPIFSVASHFKKACRFETAMFQNVLGTKQVERVSCQTVGETHCKFLIKFNN</sequence>
<dbReference type="Proteomes" id="UP000175706">
    <property type="component" value="Unassembled WGS sequence"/>
</dbReference>
<gene>
    <name evidence="1" type="ORF">BWGOE8_30990</name>
</gene>
<dbReference type="RefSeq" id="WP_070143894.1">
    <property type="nucleotide sequence ID" value="NZ_LXLT01000040.1"/>
</dbReference>
<dbReference type="InterPro" id="IPR036390">
    <property type="entry name" value="WH_DNA-bd_sf"/>
</dbReference>
<accession>A0A1E8B6B0</accession>
<evidence type="ECO:0000313" key="2">
    <source>
        <dbReference type="Proteomes" id="UP000175706"/>
    </source>
</evidence>
<dbReference type="SUPFAM" id="SSF46785">
    <property type="entry name" value="Winged helix' DNA-binding domain"/>
    <property type="match status" value="1"/>
</dbReference>
<evidence type="ECO:0008006" key="3">
    <source>
        <dbReference type="Google" id="ProtNLM"/>
    </source>
</evidence>
<protein>
    <recommendedName>
        <fullName evidence="3">4-vinyl reductase 4VR domain-containing protein</fullName>
    </recommendedName>
</protein>
<proteinExistence type="predicted"/>
<comment type="caution">
    <text evidence="1">The sequence shown here is derived from an EMBL/GenBank/DDBJ whole genome shotgun (WGS) entry which is preliminary data.</text>
</comment>
<dbReference type="EMBL" id="LXLT01000040">
    <property type="protein sequence ID" value="OFD77739.1"/>
    <property type="molecule type" value="Genomic_DNA"/>
</dbReference>
<name>A0A1E8B6B0_BACMY</name>
<reference evidence="1 2" key="1">
    <citation type="submission" date="2016-05" db="EMBL/GenBank/DDBJ databases">
        <title>Bacillus thuringiensis and Bacillus weihenstephanensis as novel biocontrol agents of wilt causing Verticillium species.</title>
        <authorList>
            <person name="Hollensteiner J."/>
            <person name="Wemheuer F."/>
            <person name="Harting R."/>
            <person name="Kolarzyk A."/>
            <person name="Diaz-Valerio S."/>
            <person name="Poehlein A."/>
            <person name="Brzuszkiewicz E."/>
            <person name="Nesemann K."/>
            <person name="Braus-Stromeyer S."/>
            <person name="Braus G."/>
            <person name="Daniel R."/>
            <person name="Liesegang H."/>
        </authorList>
    </citation>
    <scope>NUCLEOTIDE SEQUENCE [LARGE SCALE GENOMIC DNA]</scope>
    <source>
        <strain evidence="1 2">GOE8</strain>
    </source>
</reference>
<dbReference type="AlphaFoldDB" id="A0A1E8B6B0"/>
<evidence type="ECO:0000313" key="1">
    <source>
        <dbReference type="EMBL" id="OFD77739.1"/>
    </source>
</evidence>